<evidence type="ECO:0000256" key="3">
    <source>
        <dbReference type="ARBA" id="ARBA00022670"/>
    </source>
</evidence>
<evidence type="ECO:0000256" key="1">
    <source>
        <dbReference type="ARBA" id="ARBA00004613"/>
    </source>
</evidence>
<keyword evidence="5 7" id="KW-0720">Serine protease</keyword>
<keyword evidence="2" id="KW-0964">Secreted</keyword>
<dbReference type="PRINTS" id="PR00722">
    <property type="entry name" value="CHYMOTRYPSIN"/>
</dbReference>
<evidence type="ECO:0000256" key="4">
    <source>
        <dbReference type="ARBA" id="ARBA00022801"/>
    </source>
</evidence>
<dbReference type="InterPro" id="IPR018114">
    <property type="entry name" value="TRYPSIN_HIS"/>
</dbReference>
<name>A0ABN7T740_OIKDI</name>
<dbReference type="SUPFAM" id="SSF50494">
    <property type="entry name" value="Trypsin-like serine proteases"/>
    <property type="match status" value="1"/>
</dbReference>
<organism evidence="10 11">
    <name type="scientific">Oikopleura dioica</name>
    <name type="common">Tunicate</name>
    <dbReference type="NCBI Taxonomy" id="34765"/>
    <lineage>
        <taxon>Eukaryota</taxon>
        <taxon>Metazoa</taxon>
        <taxon>Chordata</taxon>
        <taxon>Tunicata</taxon>
        <taxon>Appendicularia</taxon>
        <taxon>Copelata</taxon>
        <taxon>Oikopleuridae</taxon>
        <taxon>Oikopleura</taxon>
    </lineage>
</organism>
<dbReference type="InterPro" id="IPR033116">
    <property type="entry name" value="TRYPSIN_SER"/>
</dbReference>
<reference evidence="10 11" key="1">
    <citation type="submission" date="2021-04" db="EMBL/GenBank/DDBJ databases">
        <authorList>
            <person name="Bliznina A."/>
        </authorList>
    </citation>
    <scope>NUCLEOTIDE SEQUENCE [LARGE SCALE GENOMIC DNA]</scope>
</reference>
<evidence type="ECO:0000256" key="8">
    <source>
        <dbReference type="SAM" id="SignalP"/>
    </source>
</evidence>
<comment type="subcellular location">
    <subcellularLocation>
        <location evidence="1">Secreted</location>
    </subcellularLocation>
</comment>
<keyword evidence="6" id="KW-1015">Disulfide bond</keyword>
<keyword evidence="11" id="KW-1185">Reference proteome</keyword>
<dbReference type="Proteomes" id="UP001158576">
    <property type="component" value="Chromosome 2"/>
</dbReference>
<dbReference type="InterPro" id="IPR001314">
    <property type="entry name" value="Peptidase_S1A"/>
</dbReference>
<feature type="signal peptide" evidence="8">
    <location>
        <begin position="1"/>
        <end position="15"/>
    </location>
</feature>
<evidence type="ECO:0000259" key="9">
    <source>
        <dbReference type="PROSITE" id="PS50240"/>
    </source>
</evidence>
<proteinExistence type="predicted"/>
<dbReference type="PANTHER" id="PTHR24264">
    <property type="entry name" value="TRYPSIN-RELATED"/>
    <property type="match status" value="1"/>
</dbReference>
<dbReference type="InterPro" id="IPR043504">
    <property type="entry name" value="Peptidase_S1_PA_chymotrypsin"/>
</dbReference>
<dbReference type="PROSITE" id="PS00134">
    <property type="entry name" value="TRYPSIN_HIS"/>
    <property type="match status" value="1"/>
</dbReference>
<evidence type="ECO:0000256" key="7">
    <source>
        <dbReference type="RuleBase" id="RU363034"/>
    </source>
</evidence>
<dbReference type="CDD" id="cd00190">
    <property type="entry name" value="Tryp_SPc"/>
    <property type="match status" value="1"/>
</dbReference>
<dbReference type="Gene3D" id="2.40.10.10">
    <property type="entry name" value="Trypsin-like serine proteases"/>
    <property type="match status" value="1"/>
</dbReference>
<dbReference type="InterPro" id="IPR009003">
    <property type="entry name" value="Peptidase_S1_PA"/>
</dbReference>
<gene>
    <name evidence="10" type="ORF">OKIOD_LOCUS13416</name>
</gene>
<protein>
    <submittedName>
        <fullName evidence="10">Oidioi.mRNA.OKI2018_I69.chr2.g4651.t1.cds</fullName>
    </submittedName>
</protein>
<sequence>MKLLSSILLLNTIEAGWKQKWEERFGNAVEDKRATERNAACDAKALSETAKFEIQGGSWDCPALGQDVANILCEPKCDDPTDRGNWPRRSFIKVQCRTNPTVKIRNVSNNMQCNPDLCLESTAAVDIPKGQISFSKRNKSKTLFSVTCDGKTGTQAAVICFNSSGALTSKTHDWQNVCDPVLTQTTTEPPTTEFAPLTDSIKSGLETCVSASNFPTGGRKKRERLSKIVGGVNAEEGSWPWITRLFLTESIGGGSGFLCSGSIIHNHWVLSAAHCCDGIAEVVATFGDISRSTFESGQFSLTSTTFFNHPEWGQGADGDFGNSDWCLIKFNEDILAAAPEPEKVKIACLPSEPIEHGSGCWVAGWGTTSSGGSTSTTLLSAGVNILGKDYCENFSNNGILMPDDVCAGLPDNDNNGLTDPGKDACQGDSGGPLICPVDGKAVLAAVVSRGVGCASEGFPGLYSATFNAKDWMRDIILNN</sequence>
<dbReference type="PROSITE" id="PS00135">
    <property type="entry name" value="TRYPSIN_SER"/>
    <property type="match status" value="1"/>
</dbReference>
<keyword evidence="8" id="KW-0732">Signal</keyword>
<feature type="chain" id="PRO_5047238586" evidence="8">
    <location>
        <begin position="16"/>
        <end position="479"/>
    </location>
</feature>
<evidence type="ECO:0000256" key="5">
    <source>
        <dbReference type="ARBA" id="ARBA00022825"/>
    </source>
</evidence>
<dbReference type="Pfam" id="PF00089">
    <property type="entry name" value="Trypsin"/>
    <property type="match status" value="1"/>
</dbReference>
<dbReference type="InterPro" id="IPR050127">
    <property type="entry name" value="Serine_Proteases_S1"/>
</dbReference>
<keyword evidence="3 7" id="KW-0645">Protease</keyword>
<dbReference type="PANTHER" id="PTHR24264:SF65">
    <property type="entry name" value="SRCR DOMAIN-CONTAINING PROTEIN"/>
    <property type="match status" value="1"/>
</dbReference>
<evidence type="ECO:0000256" key="2">
    <source>
        <dbReference type="ARBA" id="ARBA00022525"/>
    </source>
</evidence>
<accession>A0ABN7T740</accession>
<evidence type="ECO:0000256" key="6">
    <source>
        <dbReference type="ARBA" id="ARBA00023157"/>
    </source>
</evidence>
<evidence type="ECO:0000313" key="11">
    <source>
        <dbReference type="Proteomes" id="UP001158576"/>
    </source>
</evidence>
<keyword evidence="4 7" id="KW-0378">Hydrolase</keyword>
<dbReference type="PROSITE" id="PS50240">
    <property type="entry name" value="TRYPSIN_DOM"/>
    <property type="match status" value="1"/>
</dbReference>
<dbReference type="EMBL" id="OU015567">
    <property type="protein sequence ID" value="CAG5110230.1"/>
    <property type="molecule type" value="Genomic_DNA"/>
</dbReference>
<dbReference type="SMART" id="SM00020">
    <property type="entry name" value="Tryp_SPc"/>
    <property type="match status" value="1"/>
</dbReference>
<dbReference type="InterPro" id="IPR001254">
    <property type="entry name" value="Trypsin_dom"/>
</dbReference>
<evidence type="ECO:0000313" key="10">
    <source>
        <dbReference type="EMBL" id="CAG5110230.1"/>
    </source>
</evidence>
<feature type="domain" description="Peptidase S1" evidence="9">
    <location>
        <begin position="228"/>
        <end position="477"/>
    </location>
</feature>